<accession>A0A162TCJ5</accession>
<keyword evidence="8" id="KW-1185">Reference proteome</keyword>
<dbReference type="PROSITE" id="PS51000">
    <property type="entry name" value="HTH_DEOR_2"/>
    <property type="match status" value="1"/>
</dbReference>
<evidence type="ECO:0000313" key="5">
    <source>
        <dbReference type="EMBL" id="OAG93510.1"/>
    </source>
</evidence>
<evidence type="ECO:0000256" key="3">
    <source>
        <dbReference type="ARBA" id="ARBA00023163"/>
    </source>
</evidence>
<dbReference type="STRING" id="1765683.B2M26_02580"/>
<evidence type="ECO:0000313" key="8">
    <source>
        <dbReference type="Proteomes" id="UP000190229"/>
    </source>
</evidence>
<name>A0A162TCJ5_9BACL</name>
<dbReference type="SUPFAM" id="SSF46785">
    <property type="entry name" value="Winged helix' DNA-binding domain"/>
    <property type="match status" value="1"/>
</dbReference>
<protein>
    <recommendedName>
        <fullName evidence="4">HTH deoR-type domain-containing protein</fullName>
    </recommendedName>
</protein>
<keyword evidence="3" id="KW-0804">Transcription</keyword>
<dbReference type="PANTHER" id="PTHR30363:SF44">
    <property type="entry name" value="AGA OPERON TRANSCRIPTIONAL REPRESSOR-RELATED"/>
    <property type="match status" value="1"/>
</dbReference>
<evidence type="ECO:0000256" key="1">
    <source>
        <dbReference type="ARBA" id="ARBA00023015"/>
    </source>
</evidence>
<dbReference type="Gene3D" id="1.10.10.10">
    <property type="entry name" value="Winged helix-like DNA-binding domain superfamily/Winged helix DNA-binding domain"/>
    <property type="match status" value="1"/>
</dbReference>
<evidence type="ECO:0000259" key="4">
    <source>
        <dbReference type="PROSITE" id="PS51000"/>
    </source>
</evidence>
<dbReference type="PRINTS" id="PR00037">
    <property type="entry name" value="HTHLACR"/>
</dbReference>
<organism evidence="5 7">
    <name type="scientific">Ferroacidibacillus organovorans</name>
    <dbReference type="NCBI Taxonomy" id="1765683"/>
    <lineage>
        <taxon>Bacteria</taxon>
        <taxon>Bacillati</taxon>
        <taxon>Bacillota</taxon>
        <taxon>Bacilli</taxon>
        <taxon>Bacillales</taxon>
        <taxon>Alicyclobacillaceae</taxon>
        <taxon>Ferroacidibacillus</taxon>
    </lineage>
</organism>
<dbReference type="Proteomes" id="UP000190229">
    <property type="component" value="Unassembled WGS sequence"/>
</dbReference>
<dbReference type="EMBL" id="LSUQ01000032">
    <property type="protein sequence ID" value="OAG93510.1"/>
    <property type="molecule type" value="Genomic_DNA"/>
</dbReference>
<dbReference type="InterPro" id="IPR036388">
    <property type="entry name" value="WH-like_DNA-bd_sf"/>
</dbReference>
<reference evidence="5 7" key="1">
    <citation type="submission" date="2016-02" db="EMBL/GenBank/DDBJ databases">
        <title>Draft genome sequence of Acidibacillus ferrooxidans SLC66.</title>
        <authorList>
            <person name="Oliveira G."/>
            <person name="Nancucheo I."/>
            <person name="Dall'Agnol H."/>
            <person name="Johnson B."/>
            <person name="Oliveira R."/>
            <person name="Nunes G.L."/>
            <person name="Tzotzos G."/>
            <person name="Orellana S.C."/>
            <person name="Salim A.C."/>
            <person name="Araujo F.M."/>
        </authorList>
    </citation>
    <scope>NUCLEOTIDE SEQUENCE [LARGE SCALE GENOMIC DNA]</scope>
    <source>
        <strain evidence="5 7">SLC66</strain>
    </source>
</reference>
<dbReference type="SUPFAM" id="SSF100950">
    <property type="entry name" value="NagB/RpiA/CoA transferase-like"/>
    <property type="match status" value="1"/>
</dbReference>
<proteinExistence type="predicted"/>
<dbReference type="GO" id="GO:0003677">
    <property type="term" value="F:DNA binding"/>
    <property type="evidence" value="ECO:0007669"/>
    <property type="project" value="UniProtKB-KW"/>
</dbReference>
<dbReference type="EMBL" id="MWPS01000005">
    <property type="protein sequence ID" value="OPG17235.1"/>
    <property type="molecule type" value="Genomic_DNA"/>
</dbReference>
<gene>
    <name evidence="5" type="ORF">AYW79_10315</name>
    <name evidence="6" type="ORF">B2M26_02580</name>
</gene>
<evidence type="ECO:0000313" key="7">
    <source>
        <dbReference type="Proteomes" id="UP000077421"/>
    </source>
</evidence>
<sequence length="261" mass="29118">MLAIDRMRAIAEVVRVQSSVRAVELARQFQVSGETIRRDLELLEREGLVRRVYGGAVDVHQAPVTKYKERVIHRIHEKEAIGRLASTLVEDGDTLLLDVGTTINTFSQYLLEKRNLTVITPSLIVAAALRSGNVGRVLVTGGELQADEPYLTGSLAESALQKYYVDRAFISVGGISPEVGLTDFDENEVRLRQTMMQRAKQVIVLADSSKLGVRAFTVIGRLDEMDILVTDDEITPEMRGRIEDQGVEIRIAQRASRDRMK</sequence>
<dbReference type="Pfam" id="PF08220">
    <property type="entry name" value="HTH_DeoR"/>
    <property type="match status" value="1"/>
</dbReference>
<dbReference type="InterPro" id="IPR050313">
    <property type="entry name" value="Carb_Metab_HTH_regulators"/>
</dbReference>
<dbReference type="InterPro" id="IPR036390">
    <property type="entry name" value="WH_DNA-bd_sf"/>
</dbReference>
<evidence type="ECO:0000256" key="2">
    <source>
        <dbReference type="ARBA" id="ARBA00023125"/>
    </source>
</evidence>
<dbReference type="RefSeq" id="WP_067565254.1">
    <property type="nucleotide sequence ID" value="NZ_LSUQ01000032.1"/>
</dbReference>
<comment type="caution">
    <text evidence="5">The sequence shown here is derived from an EMBL/GenBank/DDBJ whole genome shotgun (WGS) entry which is preliminary data.</text>
</comment>
<dbReference type="AlphaFoldDB" id="A0A162TCJ5"/>
<dbReference type="InterPro" id="IPR001034">
    <property type="entry name" value="DeoR_HTH"/>
</dbReference>
<keyword evidence="2" id="KW-0238">DNA-binding</keyword>
<dbReference type="InterPro" id="IPR014036">
    <property type="entry name" value="DeoR-like_C"/>
</dbReference>
<dbReference type="SMART" id="SM01134">
    <property type="entry name" value="DeoRC"/>
    <property type="match status" value="1"/>
</dbReference>
<dbReference type="SMART" id="SM00420">
    <property type="entry name" value="HTH_DEOR"/>
    <property type="match status" value="1"/>
</dbReference>
<dbReference type="GO" id="GO:0003700">
    <property type="term" value="F:DNA-binding transcription factor activity"/>
    <property type="evidence" value="ECO:0007669"/>
    <property type="project" value="InterPro"/>
</dbReference>
<dbReference type="Pfam" id="PF00455">
    <property type="entry name" value="DeoRC"/>
    <property type="match status" value="1"/>
</dbReference>
<dbReference type="OrthoDB" id="9797223at2"/>
<keyword evidence="1" id="KW-0805">Transcription regulation</keyword>
<dbReference type="PROSITE" id="PS00894">
    <property type="entry name" value="HTH_DEOR_1"/>
    <property type="match status" value="1"/>
</dbReference>
<evidence type="ECO:0000313" key="6">
    <source>
        <dbReference type="EMBL" id="OPG17235.1"/>
    </source>
</evidence>
<feature type="domain" description="HTH deoR-type" evidence="4">
    <location>
        <begin position="3"/>
        <end position="58"/>
    </location>
</feature>
<dbReference type="PANTHER" id="PTHR30363">
    <property type="entry name" value="HTH-TYPE TRANSCRIPTIONAL REGULATOR SRLR-RELATED"/>
    <property type="match status" value="1"/>
</dbReference>
<dbReference type="Gene3D" id="3.40.50.1360">
    <property type="match status" value="1"/>
</dbReference>
<dbReference type="InterPro" id="IPR018356">
    <property type="entry name" value="Tscrpt_reg_HTH_DeoR_CS"/>
</dbReference>
<dbReference type="InterPro" id="IPR037171">
    <property type="entry name" value="NagB/RpiA_transferase-like"/>
</dbReference>
<reference evidence="6 8" key="2">
    <citation type="submission" date="2017-02" db="EMBL/GenBank/DDBJ databases">
        <title>Draft genome of Acidibacillus ferrooxidans Huett2.</title>
        <authorList>
            <person name="Schopf S."/>
        </authorList>
    </citation>
    <scope>NUCLEOTIDE SEQUENCE [LARGE SCALE GENOMIC DNA]</scope>
    <source>
        <strain evidence="6 8">Huett2</strain>
    </source>
</reference>
<dbReference type="Proteomes" id="UP000077421">
    <property type="component" value="Unassembled WGS sequence"/>
</dbReference>